<sequence length="337" mass="38824">MDKDSIKVTNAIVHILDSSMDMPVLSNARLDLSEEIEDFIKIHIFKILMSDNYKATQLDDCDNYCYKELSTYLDNNDFIAATKNLSLQLFTLMKKNVDIPAADLIFATFNYEGDSYFSILKMNYKSSYIHFVETIDTGAKNTIIKQKTVLPSEAQSLDEVVIINLDDFSVKIVEKKYLINGQKEYYLSHYYLGCQPELSSKSKLDIVTKTADQINKKHFNDDIEKKMQFKKILLDNYDEHGGFNVDDVINEVFENNVEAKNEFKEKIINQGLDKKEFQIQSKSNFKKLERQIIKTDTGIEINIPLDQYADTDRLEFITNTDGTISILIKNVGKLVGR</sequence>
<dbReference type="InterPro" id="IPR007358">
    <property type="entry name" value="Nucleoid_associated_NdpA"/>
</dbReference>
<organism evidence="1">
    <name type="scientific">bioreactor metagenome</name>
    <dbReference type="NCBI Taxonomy" id="1076179"/>
    <lineage>
        <taxon>unclassified sequences</taxon>
        <taxon>metagenomes</taxon>
        <taxon>ecological metagenomes</taxon>
    </lineage>
</organism>
<dbReference type="AlphaFoldDB" id="A0A645D8C5"/>
<comment type="caution">
    <text evidence="1">The sequence shown here is derived from an EMBL/GenBank/DDBJ whole genome shotgun (WGS) entry which is preliminary data.</text>
</comment>
<name>A0A645D8C5_9ZZZZ</name>
<gene>
    <name evidence="1" type="ORF">SDC9_132861</name>
</gene>
<evidence type="ECO:0008006" key="2">
    <source>
        <dbReference type="Google" id="ProtNLM"/>
    </source>
</evidence>
<accession>A0A645D8C5</accession>
<evidence type="ECO:0000313" key="1">
    <source>
        <dbReference type="EMBL" id="MPM85780.1"/>
    </source>
</evidence>
<dbReference type="Pfam" id="PF04245">
    <property type="entry name" value="NA37"/>
    <property type="match status" value="1"/>
</dbReference>
<dbReference type="EMBL" id="VSSQ01033988">
    <property type="protein sequence ID" value="MPM85780.1"/>
    <property type="molecule type" value="Genomic_DNA"/>
</dbReference>
<dbReference type="GO" id="GO:0009295">
    <property type="term" value="C:nucleoid"/>
    <property type="evidence" value="ECO:0007669"/>
    <property type="project" value="InterPro"/>
</dbReference>
<proteinExistence type="predicted"/>
<reference evidence="1" key="1">
    <citation type="submission" date="2019-08" db="EMBL/GenBank/DDBJ databases">
        <authorList>
            <person name="Kucharzyk K."/>
            <person name="Murdoch R.W."/>
            <person name="Higgins S."/>
            <person name="Loffler F."/>
        </authorList>
    </citation>
    <scope>NUCLEOTIDE SEQUENCE</scope>
</reference>
<protein>
    <recommendedName>
        <fullName evidence="2">Nucleoid-associated protein YejK</fullName>
    </recommendedName>
</protein>